<dbReference type="PhylomeDB" id="A0A0G4FPR6"/>
<dbReference type="EMBL" id="CDMY01000477">
    <property type="protein sequence ID" value="CEM16424.1"/>
    <property type="molecule type" value="Genomic_DNA"/>
</dbReference>
<accession>A0A0G4FPR6</accession>
<dbReference type="InterPro" id="IPR007053">
    <property type="entry name" value="LRAT_dom"/>
</dbReference>
<dbReference type="GO" id="GO:0070292">
    <property type="term" value="P:N-acylphosphatidylethanolamine metabolic process"/>
    <property type="evidence" value="ECO:0007669"/>
    <property type="project" value="TreeGrafter"/>
</dbReference>
<evidence type="ECO:0000259" key="6">
    <source>
        <dbReference type="PROSITE" id="PS51934"/>
    </source>
</evidence>
<protein>
    <recommendedName>
        <fullName evidence="2">phospholipase A2</fullName>
        <ecNumber evidence="2">3.1.1.4</ecNumber>
    </recommendedName>
</protein>
<comment type="similarity">
    <text evidence="1">Belongs to the H-rev107 family.</text>
</comment>
<dbReference type="GO" id="GO:0005737">
    <property type="term" value="C:cytoplasm"/>
    <property type="evidence" value="ECO:0007669"/>
    <property type="project" value="TreeGrafter"/>
</dbReference>
<name>A0A0G4FPR6_VITBC</name>
<feature type="domain" description="LRAT" evidence="6">
    <location>
        <begin position="77"/>
        <end position="180"/>
    </location>
</feature>
<dbReference type="Gene3D" id="3.90.1720.10">
    <property type="entry name" value="endopeptidase domain like (from Nostoc punctiforme)"/>
    <property type="match status" value="1"/>
</dbReference>
<dbReference type="Pfam" id="PF04970">
    <property type="entry name" value="LRAT"/>
    <property type="match status" value="1"/>
</dbReference>
<gene>
    <name evidence="7" type="ORF">Vbra_733</name>
</gene>
<dbReference type="VEuPathDB" id="CryptoDB:Vbra_733"/>
<evidence type="ECO:0000256" key="5">
    <source>
        <dbReference type="ARBA" id="ARBA00023098"/>
    </source>
</evidence>
<dbReference type="InterPro" id="IPR051496">
    <property type="entry name" value="H-rev107_PLA/AT"/>
</dbReference>
<dbReference type="GO" id="GO:0016410">
    <property type="term" value="F:N-acyltransferase activity"/>
    <property type="evidence" value="ECO:0007669"/>
    <property type="project" value="TreeGrafter"/>
</dbReference>
<evidence type="ECO:0000256" key="3">
    <source>
        <dbReference type="ARBA" id="ARBA00022679"/>
    </source>
</evidence>
<sequence>MSTIRSDGEDWRCFPRHGPDCRQQQHRLGQTSGRLAFQHTPNCEGPSVVCLKVNDFNTRVADGSIPSGAHLALQVNGGPLSMFGSFHHAIYVSPDEVIHYARDDGSKHKAHVDTWTLERLLREYGATDVYLISYKHPTFTNGEIVERARSRIGKGEYNVFFNNCETFAYWCHTDKERSDQMRVVKENVKREVKKSVHSLADEIVRGGLPTRVIPIQKVLARLFR</sequence>
<dbReference type="InParanoid" id="A0A0G4FPR6"/>
<dbReference type="AlphaFoldDB" id="A0A0G4FPR6"/>
<dbReference type="EC" id="3.1.1.4" evidence="2"/>
<dbReference type="Proteomes" id="UP000041254">
    <property type="component" value="Unassembled WGS sequence"/>
</dbReference>
<evidence type="ECO:0000256" key="1">
    <source>
        <dbReference type="ARBA" id="ARBA00007824"/>
    </source>
</evidence>
<dbReference type="PROSITE" id="PS51934">
    <property type="entry name" value="LRAT"/>
    <property type="match status" value="1"/>
</dbReference>
<evidence type="ECO:0000256" key="2">
    <source>
        <dbReference type="ARBA" id="ARBA00013278"/>
    </source>
</evidence>
<dbReference type="GO" id="GO:0004623">
    <property type="term" value="F:phospholipase A2 activity"/>
    <property type="evidence" value="ECO:0007669"/>
    <property type="project" value="UniProtKB-EC"/>
</dbReference>
<organism evidence="7 8">
    <name type="scientific">Vitrella brassicaformis (strain CCMP3155)</name>
    <dbReference type="NCBI Taxonomy" id="1169540"/>
    <lineage>
        <taxon>Eukaryota</taxon>
        <taxon>Sar</taxon>
        <taxon>Alveolata</taxon>
        <taxon>Colpodellida</taxon>
        <taxon>Vitrellaceae</taxon>
        <taxon>Vitrella</taxon>
    </lineage>
</organism>
<dbReference type="PANTHER" id="PTHR13943:SF77">
    <property type="entry name" value="LRAT DOMAIN-CONTAINING PROTEIN"/>
    <property type="match status" value="1"/>
</dbReference>
<evidence type="ECO:0000256" key="4">
    <source>
        <dbReference type="ARBA" id="ARBA00022801"/>
    </source>
</evidence>
<reference evidence="7 8" key="1">
    <citation type="submission" date="2014-11" db="EMBL/GenBank/DDBJ databases">
        <authorList>
            <person name="Zhu J."/>
            <person name="Qi W."/>
            <person name="Song R."/>
        </authorList>
    </citation>
    <scope>NUCLEOTIDE SEQUENCE [LARGE SCALE GENOMIC DNA]</scope>
</reference>
<dbReference type="OrthoDB" id="421951at2759"/>
<keyword evidence="4" id="KW-0378">Hydrolase</keyword>
<evidence type="ECO:0000313" key="7">
    <source>
        <dbReference type="EMBL" id="CEM16424.1"/>
    </source>
</evidence>
<keyword evidence="3" id="KW-0808">Transferase</keyword>
<keyword evidence="8" id="KW-1185">Reference proteome</keyword>
<keyword evidence="5" id="KW-0443">Lipid metabolism</keyword>
<dbReference type="PANTHER" id="PTHR13943">
    <property type="entry name" value="HRAS-LIKE SUPPRESSOR - RELATED"/>
    <property type="match status" value="1"/>
</dbReference>
<dbReference type="GO" id="GO:0008970">
    <property type="term" value="F:phospholipase A1 activity"/>
    <property type="evidence" value="ECO:0007669"/>
    <property type="project" value="TreeGrafter"/>
</dbReference>
<proteinExistence type="inferred from homology"/>
<evidence type="ECO:0000313" key="8">
    <source>
        <dbReference type="Proteomes" id="UP000041254"/>
    </source>
</evidence>